<dbReference type="EMBL" id="QRDP01000004">
    <property type="protein sequence ID" value="RED16347.1"/>
    <property type="molecule type" value="Genomic_DNA"/>
</dbReference>
<evidence type="ECO:0000256" key="3">
    <source>
        <dbReference type="ARBA" id="ARBA00022630"/>
    </source>
</evidence>
<dbReference type="InterPro" id="IPR009100">
    <property type="entry name" value="AcylCoA_DH/oxidase_NM_dom_sf"/>
</dbReference>
<evidence type="ECO:0000313" key="11">
    <source>
        <dbReference type="Proteomes" id="UP000256310"/>
    </source>
</evidence>
<evidence type="ECO:0000256" key="6">
    <source>
        <dbReference type="RuleBase" id="RU362125"/>
    </source>
</evidence>
<evidence type="ECO:0000259" key="9">
    <source>
        <dbReference type="Pfam" id="PF02771"/>
    </source>
</evidence>
<dbReference type="Gene3D" id="1.20.140.10">
    <property type="entry name" value="Butyryl-CoA Dehydrogenase, subunit A, domain 3"/>
    <property type="match status" value="1"/>
</dbReference>
<dbReference type="Pfam" id="PF00441">
    <property type="entry name" value="Acyl-CoA_dh_1"/>
    <property type="match status" value="1"/>
</dbReference>
<protein>
    <submittedName>
        <fullName evidence="10">Alkylation response protein AidB-like acyl-CoA dehydrogenase</fullName>
    </submittedName>
</protein>
<dbReference type="InterPro" id="IPR036250">
    <property type="entry name" value="AcylCo_DH-like_C"/>
</dbReference>
<feature type="domain" description="Acyl-CoA oxidase/dehydrogenase middle" evidence="8">
    <location>
        <begin position="126"/>
        <end position="195"/>
    </location>
</feature>
<evidence type="ECO:0000256" key="5">
    <source>
        <dbReference type="ARBA" id="ARBA00023002"/>
    </source>
</evidence>
<evidence type="ECO:0000259" key="7">
    <source>
        <dbReference type="Pfam" id="PF00441"/>
    </source>
</evidence>
<accession>A0A3D9FFM1</accession>
<dbReference type="InterPro" id="IPR046373">
    <property type="entry name" value="Acyl-CoA_Oxase/DH_mid-dom_sf"/>
</dbReference>
<dbReference type="SUPFAM" id="SSF56645">
    <property type="entry name" value="Acyl-CoA dehydrogenase NM domain-like"/>
    <property type="match status" value="1"/>
</dbReference>
<dbReference type="PANTHER" id="PTHR43884:SF20">
    <property type="entry name" value="ACYL-COA DEHYDROGENASE FADE28"/>
    <property type="match status" value="1"/>
</dbReference>
<reference evidence="10 11" key="1">
    <citation type="submission" date="2018-07" db="EMBL/GenBank/DDBJ databases">
        <title>Genomic Encyclopedia of Type Strains, Phase IV (KMG-IV): sequencing the most valuable type-strain genomes for metagenomic binning, comparative biology and taxonomic classification.</title>
        <authorList>
            <person name="Goeker M."/>
        </authorList>
    </citation>
    <scope>NUCLEOTIDE SEQUENCE [LARGE SCALE GENOMIC DNA]</scope>
    <source>
        <strain evidence="10 11">DSM 26725</strain>
    </source>
</reference>
<evidence type="ECO:0000256" key="4">
    <source>
        <dbReference type="ARBA" id="ARBA00022827"/>
    </source>
</evidence>
<dbReference type="AlphaFoldDB" id="A0A3D9FFM1"/>
<keyword evidence="4 6" id="KW-0274">FAD</keyword>
<feature type="domain" description="Acyl-CoA dehydrogenase/oxidase C-terminal" evidence="7">
    <location>
        <begin position="239"/>
        <end position="354"/>
    </location>
</feature>
<evidence type="ECO:0000313" key="10">
    <source>
        <dbReference type="EMBL" id="RED16347.1"/>
    </source>
</evidence>
<dbReference type="GO" id="GO:0003995">
    <property type="term" value="F:acyl-CoA dehydrogenase activity"/>
    <property type="evidence" value="ECO:0007669"/>
    <property type="project" value="TreeGrafter"/>
</dbReference>
<evidence type="ECO:0000256" key="2">
    <source>
        <dbReference type="ARBA" id="ARBA00009347"/>
    </source>
</evidence>
<dbReference type="PANTHER" id="PTHR43884">
    <property type="entry name" value="ACYL-COA DEHYDROGENASE"/>
    <property type="match status" value="1"/>
</dbReference>
<comment type="similarity">
    <text evidence="2 6">Belongs to the acyl-CoA dehydrogenase family.</text>
</comment>
<dbReference type="InterPro" id="IPR013786">
    <property type="entry name" value="AcylCoA_DH/ox_N"/>
</dbReference>
<sequence>MELGLSEEQTLLQDMVRQLCEDRFPLETLRQIEAEPDGFPRAFWQELSELGVPGIAIAEQYGGLEMGLFETALVHEQLGRHLAPTPHFVSSILAAQFLARAGDEAMCSRWLPSIADASQIVSVASEEPGVGFDITRLSTVFERKGDRLCLNGSKHFVPFATVADQILVIGRFAATGAIAASIIPRDTAGVSVRGQANLATEPYYSITFSEVIVAEENLVCGGADIAAAWRGAMFRALVVLAAQAVGAARRIHEISTAYAKEREAFGRPIGGFQSIAHYLADALVEIEGCQTLVHQAGWLHDNGRAFEAAAAIAKLQACAMFRQVSALGIQVHGGMGYTTEADPQLFFRRAKQWQSLNWDDAYLEDQIARMTIDGEAADV</sequence>
<dbReference type="Gene3D" id="1.10.540.10">
    <property type="entry name" value="Acyl-CoA dehydrogenase/oxidase, N-terminal domain"/>
    <property type="match status" value="1"/>
</dbReference>
<evidence type="ECO:0000256" key="1">
    <source>
        <dbReference type="ARBA" id="ARBA00001974"/>
    </source>
</evidence>
<dbReference type="Pfam" id="PF02770">
    <property type="entry name" value="Acyl-CoA_dh_M"/>
    <property type="match status" value="1"/>
</dbReference>
<keyword evidence="11" id="KW-1185">Reference proteome</keyword>
<dbReference type="InterPro" id="IPR037069">
    <property type="entry name" value="AcylCoA_DH/ox_N_sf"/>
</dbReference>
<dbReference type="GO" id="GO:0050660">
    <property type="term" value="F:flavin adenine dinucleotide binding"/>
    <property type="evidence" value="ECO:0007669"/>
    <property type="project" value="InterPro"/>
</dbReference>
<dbReference type="RefSeq" id="WP_116235765.1">
    <property type="nucleotide sequence ID" value="NZ_QRDP01000004.1"/>
</dbReference>
<evidence type="ECO:0000259" key="8">
    <source>
        <dbReference type="Pfam" id="PF02770"/>
    </source>
</evidence>
<dbReference type="Pfam" id="PF02771">
    <property type="entry name" value="Acyl-CoA_dh_N"/>
    <property type="match status" value="1"/>
</dbReference>
<dbReference type="InterPro" id="IPR009075">
    <property type="entry name" value="AcylCo_DH/oxidase_C"/>
</dbReference>
<dbReference type="Gene3D" id="2.40.110.10">
    <property type="entry name" value="Butyryl-CoA Dehydrogenase, subunit A, domain 2"/>
    <property type="match status" value="1"/>
</dbReference>
<comment type="caution">
    <text evidence="10">The sequence shown here is derived from an EMBL/GenBank/DDBJ whole genome shotgun (WGS) entry which is preliminary data.</text>
</comment>
<dbReference type="OrthoDB" id="7328575at2"/>
<dbReference type="InterPro" id="IPR006091">
    <property type="entry name" value="Acyl-CoA_Oxase/DH_mid-dom"/>
</dbReference>
<keyword evidence="5 6" id="KW-0560">Oxidoreductase</keyword>
<feature type="domain" description="Acyl-CoA dehydrogenase/oxidase N-terminal" evidence="9">
    <location>
        <begin position="6"/>
        <end position="116"/>
    </location>
</feature>
<dbReference type="Proteomes" id="UP000256310">
    <property type="component" value="Unassembled WGS sequence"/>
</dbReference>
<comment type="cofactor">
    <cofactor evidence="1 6">
        <name>FAD</name>
        <dbReference type="ChEBI" id="CHEBI:57692"/>
    </cofactor>
</comment>
<organism evidence="10 11">
    <name type="scientific">Parasphingopyxis lamellibrachiae</name>
    <dbReference type="NCBI Taxonomy" id="680125"/>
    <lineage>
        <taxon>Bacteria</taxon>
        <taxon>Pseudomonadati</taxon>
        <taxon>Pseudomonadota</taxon>
        <taxon>Alphaproteobacteria</taxon>
        <taxon>Sphingomonadales</taxon>
        <taxon>Sphingomonadaceae</taxon>
        <taxon>Parasphingopyxis</taxon>
    </lineage>
</organism>
<proteinExistence type="inferred from homology"/>
<dbReference type="SUPFAM" id="SSF47203">
    <property type="entry name" value="Acyl-CoA dehydrogenase C-terminal domain-like"/>
    <property type="match status" value="1"/>
</dbReference>
<name>A0A3D9FFM1_9SPHN</name>
<gene>
    <name evidence="10" type="ORF">DFR46_1369</name>
</gene>
<keyword evidence="3 6" id="KW-0285">Flavoprotein</keyword>